<dbReference type="Pfam" id="PF04438">
    <property type="entry name" value="zf-HIT"/>
    <property type="match status" value="1"/>
</dbReference>
<dbReference type="GO" id="GO:0000492">
    <property type="term" value="P:box C/D snoRNP assembly"/>
    <property type="evidence" value="ECO:0007669"/>
    <property type="project" value="TreeGrafter"/>
</dbReference>
<proteinExistence type="inferred from homology"/>
<keyword evidence="5 13" id="KW-0863">Zinc-finger</keyword>
<dbReference type="PANTHER" id="PTHR13483:SF3">
    <property type="entry name" value="BOX C_D SNORNA PROTEIN 1"/>
    <property type="match status" value="1"/>
</dbReference>
<dbReference type="GO" id="GO:0000463">
    <property type="term" value="P:maturation of LSU-rRNA from tricistronic rRNA transcript (SSU-rRNA, 5.8S rRNA, LSU-rRNA)"/>
    <property type="evidence" value="ECO:0007669"/>
    <property type="project" value="TreeGrafter"/>
</dbReference>
<dbReference type="CTD" id="54680"/>
<keyword evidence="6" id="KW-0862">Zinc</keyword>
<dbReference type="GO" id="GO:0008270">
    <property type="term" value="F:zinc ion binding"/>
    <property type="evidence" value="ECO:0007669"/>
    <property type="project" value="UniProtKB-UniRule"/>
</dbReference>
<dbReference type="AlphaFoldDB" id="A0A6J2WE71"/>
<reference evidence="17" key="1">
    <citation type="submission" date="2025-08" db="UniProtKB">
        <authorList>
            <consortium name="RefSeq"/>
        </authorList>
    </citation>
    <scope>IDENTIFICATION</scope>
</reference>
<comment type="subunit">
    <text evidence="10">Interacts with FBL, SNU13, NOP58, NUFIP1, RUVBL1, RUVBL2 and TAF9. Interacts (via HIT-type zinc finger) with the RUVBL1/RUVBL2 complex in the presence of ADP.</text>
</comment>
<dbReference type="PROSITE" id="PS51083">
    <property type="entry name" value="ZF_HIT"/>
    <property type="match status" value="1"/>
</dbReference>
<sequence>METQTPSEGQADIGSQEKNRRGVKRKISLMCCDVCGTEEAKYRCPNCMQYTCSLSCVKQHKTLSACSGVRDKAAFVPLSQFDEINLLNDYRFLEDVSRLADGARRDVVTRRPHPSQKMKWMTRGAKEAKITLKFLPNTFTKSRENSTFYNKKERRFYWHLKLLFLQSGSEYTERRVLDARTVEEILSHYIHPTESDPLKRQRLRMYVHTPVDDVRVFMRAEEREPSSKRFHQFDVKKSLRDNLMCKTVIEYPVLHVVLKDHCQAYLTEKTGDAETTLDGATREESVQGEIRRPQSSLETLISPKSEPMTTTGTVPTAPESLRKKVKITPDGDEEEEEGEIRSNEDEDSDGDNDGRGCDGRTAGGEEREQGLNVDRYVSGQCPTSDNDQANTDSAIHPNDSTDDEREKRCKTNLCGDDDCHDNTGGSALERS</sequence>
<evidence type="ECO:0000256" key="4">
    <source>
        <dbReference type="ARBA" id="ARBA00022723"/>
    </source>
</evidence>
<dbReference type="Proteomes" id="UP000504632">
    <property type="component" value="Chromosome 10"/>
</dbReference>
<comment type="similarity">
    <text evidence="9">Belongs to the BCD1 family.</text>
</comment>
<dbReference type="CDD" id="cd23023">
    <property type="entry name" value="zf-HIT_BCD1"/>
    <property type="match status" value="1"/>
</dbReference>
<name>A0A6J2WE71_CHACN</name>
<feature type="compositionally biased region" description="Acidic residues" evidence="14">
    <location>
        <begin position="330"/>
        <end position="351"/>
    </location>
</feature>
<evidence type="ECO:0000256" key="8">
    <source>
        <dbReference type="ARBA" id="ARBA00049598"/>
    </source>
</evidence>
<dbReference type="GO" id="GO:0048254">
    <property type="term" value="P:snoRNA localization"/>
    <property type="evidence" value="ECO:0007669"/>
    <property type="project" value="TreeGrafter"/>
</dbReference>
<evidence type="ECO:0000256" key="1">
    <source>
        <dbReference type="ARBA" id="ARBA00022499"/>
    </source>
</evidence>
<dbReference type="InterPro" id="IPR057721">
    <property type="entry name" value="BCD1_alpha/beta"/>
</dbReference>
<evidence type="ECO:0000256" key="2">
    <source>
        <dbReference type="ARBA" id="ARBA00022517"/>
    </source>
</evidence>
<comment type="function">
    <text evidence="8">Required for box C/D snoRNAs accumulation involved in snoRNA processing, snoRNA transport to the nucleolus and ribosome biogenesis.</text>
</comment>
<dbReference type="Gene3D" id="3.30.60.190">
    <property type="match status" value="1"/>
</dbReference>
<keyword evidence="7" id="KW-0832">Ubl conjugation</keyword>
<evidence type="ECO:0000313" key="17">
    <source>
        <dbReference type="RefSeq" id="XP_030642549.1"/>
    </source>
</evidence>
<dbReference type="OrthoDB" id="272357at2759"/>
<evidence type="ECO:0000256" key="13">
    <source>
        <dbReference type="PROSITE-ProRule" id="PRU00453"/>
    </source>
</evidence>
<dbReference type="SUPFAM" id="SSF144232">
    <property type="entry name" value="HIT/MYND zinc finger-like"/>
    <property type="match status" value="1"/>
</dbReference>
<keyword evidence="3" id="KW-0597">Phosphoprotein</keyword>
<dbReference type="RefSeq" id="XP_030642549.1">
    <property type="nucleotide sequence ID" value="XM_030786689.1"/>
</dbReference>
<dbReference type="GO" id="GO:0070761">
    <property type="term" value="C:pre-snoRNP complex"/>
    <property type="evidence" value="ECO:0007669"/>
    <property type="project" value="TreeGrafter"/>
</dbReference>
<keyword evidence="16" id="KW-1185">Reference proteome</keyword>
<dbReference type="PANTHER" id="PTHR13483">
    <property type="entry name" value="BOX C_D SNORNA PROTEIN 1-RELATED"/>
    <property type="match status" value="1"/>
</dbReference>
<evidence type="ECO:0000256" key="11">
    <source>
        <dbReference type="ARBA" id="ARBA00068630"/>
    </source>
</evidence>
<evidence type="ECO:0000256" key="3">
    <source>
        <dbReference type="ARBA" id="ARBA00022553"/>
    </source>
</evidence>
<feature type="domain" description="HIT-type" evidence="15">
    <location>
        <begin position="32"/>
        <end position="66"/>
    </location>
</feature>
<evidence type="ECO:0000256" key="5">
    <source>
        <dbReference type="ARBA" id="ARBA00022771"/>
    </source>
</evidence>
<dbReference type="InParanoid" id="A0A6J2WE71"/>
<dbReference type="GeneID" id="115822772"/>
<evidence type="ECO:0000256" key="12">
    <source>
        <dbReference type="ARBA" id="ARBA00077531"/>
    </source>
</evidence>
<evidence type="ECO:0000256" key="7">
    <source>
        <dbReference type="ARBA" id="ARBA00022843"/>
    </source>
</evidence>
<keyword evidence="2" id="KW-0690">Ribosome biogenesis</keyword>
<evidence type="ECO:0000256" key="14">
    <source>
        <dbReference type="SAM" id="MobiDB-lite"/>
    </source>
</evidence>
<dbReference type="InterPro" id="IPR007529">
    <property type="entry name" value="Znf_HIT"/>
</dbReference>
<dbReference type="FunFam" id="3.30.60.190:FF:000001">
    <property type="entry name" value="box C/D snoRNA protein 1"/>
    <property type="match status" value="1"/>
</dbReference>
<evidence type="ECO:0000256" key="6">
    <source>
        <dbReference type="ARBA" id="ARBA00022833"/>
    </source>
</evidence>
<keyword evidence="1" id="KW-1017">Isopeptide bond</keyword>
<evidence type="ECO:0000256" key="10">
    <source>
        <dbReference type="ARBA" id="ARBA00061949"/>
    </source>
</evidence>
<evidence type="ECO:0000313" key="16">
    <source>
        <dbReference type="Proteomes" id="UP000504632"/>
    </source>
</evidence>
<feature type="compositionally biased region" description="Basic and acidic residues" evidence="14">
    <location>
        <begin position="280"/>
        <end position="292"/>
    </location>
</feature>
<keyword evidence="4" id="KW-0479">Metal-binding</keyword>
<dbReference type="Pfam" id="PF25790">
    <property type="entry name" value="BCD1"/>
    <property type="match status" value="1"/>
</dbReference>
<accession>A0A6J2WE71</accession>
<dbReference type="GO" id="GO:0005634">
    <property type="term" value="C:nucleus"/>
    <property type="evidence" value="ECO:0007669"/>
    <property type="project" value="TreeGrafter"/>
</dbReference>
<feature type="compositionally biased region" description="Polar residues" evidence="14">
    <location>
        <begin position="380"/>
        <end position="393"/>
    </location>
</feature>
<gene>
    <name evidence="17" type="primary">znhit6</name>
</gene>
<organism evidence="16 17">
    <name type="scientific">Chanos chanos</name>
    <name type="common">Milkfish</name>
    <name type="synonym">Mugil chanos</name>
    <dbReference type="NCBI Taxonomy" id="29144"/>
    <lineage>
        <taxon>Eukaryota</taxon>
        <taxon>Metazoa</taxon>
        <taxon>Chordata</taxon>
        <taxon>Craniata</taxon>
        <taxon>Vertebrata</taxon>
        <taxon>Euteleostomi</taxon>
        <taxon>Actinopterygii</taxon>
        <taxon>Neopterygii</taxon>
        <taxon>Teleostei</taxon>
        <taxon>Ostariophysi</taxon>
        <taxon>Gonorynchiformes</taxon>
        <taxon>Chanidae</taxon>
        <taxon>Chanos</taxon>
    </lineage>
</organism>
<feature type="compositionally biased region" description="Basic and acidic residues" evidence="14">
    <location>
        <begin position="352"/>
        <end position="369"/>
    </location>
</feature>
<evidence type="ECO:0000256" key="9">
    <source>
        <dbReference type="ARBA" id="ARBA00049654"/>
    </source>
</evidence>
<dbReference type="InterPro" id="IPR051639">
    <property type="entry name" value="BCD1"/>
</dbReference>
<protein>
    <recommendedName>
        <fullName evidence="11">Box C/D snoRNA protein 1</fullName>
    </recommendedName>
    <alternativeName>
        <fullName evidence="12">Zinc finger HIT domain-containing protein 6</fullName>
    </alternativeName>
</protein>
<feature type="region of interest" description="Disordered" evidence="14">
    <location>
        <begin position="275"/>
        <end position="431"/>
    </location>
</feature>
<evidence type="ECO:0000259" key="15">
    <source>
        <dbReference type="PROSITE" id="PS51083"/>
    </source>
</evidence>